<evidence type="ECO:0000256" key="3">
    <source>
        <dbReference type="PIRSR" id="PIRSR603782-1"/>
    </source>
</evidence>
<name>A0A285X4S5_9FLAO</name>
<feature type="signal peptide" evidence="5">
    <location>
        <begin position="1"/>
        <end position="24"/>
    </location>
</feature>
<gene>
    <name evidence="7" type="ORF">SAMN06296241_1308</name>
</gene>
<dbReference type="InterPro" id="IPR036249">
    <property type="entry name" value="Thioredoxin-like_sf"/>
</dbReference>
<evidence type="ECO:0000256" key="2">
    <source>
        <dbReference type="ARBA" id="ARBA00023008"/>
    </source>
</evidence>
<dbReference type="EMBL" id="OCMF01000001">
    <property type="protein sequence ID" value="SOC79774.1"/>
    <property type="molecule type" value="Genomic_DNA"/>
</dbReference>
<organism evidence="7 8">
    <name type="scientific">Salinimicrobium sediminis</name>
    <dbReference type="NCBI Taxonomy" id="1343891"/>
    <lineage>
        <taxon>Bacteria</taxon>
        <taxon>Pseudomonadati</taxon>
        <taxon>Bacteroidota</taxon>
        <taxon>Flavobacteriia</taxon>
        <taxon>Flavobacteriales</taxon>
        <taxon>Flavobacteriaceae</taxon>
        <taxon>Salinimicrobium</taxon>
    </lineage>
</organism>
<dbReference type="Pfam" id="PF02630">
    <property type="entry name" value="SCO1-SenC"/>
    <property type="match status" value="1"/>
</dbReference>
<evidence type="ECO:0000256" key="4">
    <source>
        <dbReference type="PIRSR" id="PIRSR603782-2"/>
    </source>
</evidence>
<dbReference type="PROSITE" id="PS51257">
    <property type="entry name" value="PROKAR_LIPOPROTEIN"/>
    <property type="match status" value="1"/>
</dbReference>
<keyword evidence="4" id="KW-1015">Disulfide bond</keyword>
<evidence type="ECO:0000259" key="6">
    <source>
        <dbReference type="PROSITE" id="PS51352"/>
    </source>
</evidence>
<sequence length="209" mass="23623">MTMKNLIYILLAAFLFTACNNAEKKETEVENDLAETKVSAENKELPELSIYNLPSTWTTQNGENIQLEDLRGNVLVMVMIYTSCKAACPRLVADMRNIEKQVPEGDLDNVKFIMVSIDPETDTPKRLKEFSIENDMEDDHWLFLRGTPEDTREFATVLAVSYKKISPIDFSHSNIISVFDEEGVLVHQQEGLGVDNTETIQAITTEVSN</sequence>
<dbReference type="PANTHER" id="PTHR12151:SF25">
    <property type="entry name" value="LINALOOL DEHYDRATASE_ISOMERASE DOMAIN-CONTAINING PROTEIN"/>
    <property type="match status" value="1"/>
</dbReference>
<evidence type="ECO:0000256" key="1">
    <source>
        <dbReference type="ARBA" id="ARBA00010996"/>
    </source>
</evidence>
<protein>
    <submittedName>
        <fullName evidence="7">Protein SCO1/2</fullName>
    </submittedName>
</protein>
<dbReference type="GO" id="GO:0046872">
    <property type="term" value="F:metal ion binding"/>
    <property type="evidence" value="ECO:0007669"/>
    <property type="project" value="UniProtKB-KW"/>
</dbReference>
<dbReference type="InterPro" id="IPR013766">
    <property type="entry name" value="Thioredoxin_domain"/>
</dbReference>
<evidence type="ECO:0000313" key="7">
    <source>
        <dbReference type="EMBL" id="SOC79774.1"/>
    </source>
</evidence>
<dbReference type="PANTHER" id="PTHR12151">
    <property type="entry name" value="ELECTRON TRANSPORT PROTIN SCO1/SENC FAMILY MEMBER"/>
    <property type="match status" value="1"/>
</dbReference>
<feature type="disulfide bond" description="Redox-active" evidence="4">
    <location>
        <begin position="84"/>
        <end position="88"/>
    </location>
</feature>
<evidence type="ECO:0000256" key="5">
    <source>
        <dbReference type="SAM" id="SignalP"/>
    </source>
</evidence>
<dbReference type="Gene3D" id="3.40.30.10">
    <property type="entry name" value="Glutaredoxin"/>
    <property type="match status" value="1"/>
</dbReference>
<keyword evidence="2 3" id="KW-0186">Copper</keyword>
<feature type="chain" id="PRO_5012718734" evidence="5">
    <location>
        <begin position="25"/>
        <end position="209"/>
    </location>
</feature>
<dbReference type="CDD" id="cd02968">
    <property type="entry name" value="SCO"/>
    <property type="match status" value="1"/>
</dbReference>
<comment type="similarity">
    <text evidence="1">Belongs to the SCO1/2 family.</text>
</comment>
<keyword evidence="3" id="KW-0479">Metal-binding</keyword>
<feature type="binding site" evidence="3">
    <location>
        <position position="84"/>
    </location>
    <ligand>
        <name>Cu cation</name>
        <dbReference type="ChEBI" id="CHEBI:23378"/>
    </ligand>
</feature>
<dbReference type="InterPro" id="IPR003782">
    <property type="entry name" value="SCO1/SenC"/>
</dbReference>
<keyword evidence="8" id="KW-1185">Reference proteome</keyword>
<dbReference type="AlphaFoldDB" id="A0A285X4S5"/>
<keyword evidence="5" id="KW-0732">Signal</keyword>
<dbReference type="SUPFAM" id="SSF52833">
    <property type="entry name" value="Thioredoxin-like"/>
    <property type="match status" value="1"/>
</dbReference>
<feature type="domain" description="Thioredoxin" evidence="6">
    <location>
        <begin position="39"/>
        <end position="209"/>
    </location>
</feature>
<reference evidence="8" key="1">
    <citation type="submission" date="2017-09" db="EMBL/GenBank/DDBJ databases">
        <authorList>
            <person name="Varghese N."/>
            <person name="Submissions S."/>
        </authorList>
    </citation>
    <scope>NUCLEOTIDE SEQUENCE [LARGE SCALE GENOMIC DNA]</scope>
    <source>
        <strain evidence="8">CGMCC 1.12641</strain>
    </source>
</reference>
<proteinExistence type="inferred from homology"/>
<dbReference type="PROSITE" id="PS51352">
    <property type="entry name" value="THIOREDOXIN_2"/>
    <property type="match status" value="1"/>
</dbReference>
<feature type="binding site" evidence="3">
    <location>
        <position position="172"/>
    </location>
    <ligand>
        <name>Cu cation</name>
        <dbReference type="ChEBI" id="CHEBI:23378"/>
    </ligand>
</feature>
<evidence type="ECO:0000313" key="8">
    <source>
        <dbReference type="Proteomes" id="UP000219193"/>
    </source>
</evidence>
<dbReference type="Proteomes" id="UP000219193">
    <property type="component" value="Unassembled WGS sequence"/>
</dbReference>
<accession>A0A285X4S5</accession>
<feature type="binding site" evidence="3">
    <location>
        <position position="88"/>
    </location>
    <ligand>
        <name>Cu cation</name>
        <dbReference type="ChEBI" id="CHEBI:23378"/>
    </ligand>
</feature>